<dbReference type="Pfam" id="PF01419">
    <property type="entry name" value="Jacalin"/>
    <property type="match status" value="1"/>
</dbReference>
<name>A0AA88XPN8_PINIB</name>
<dbReference type="PROSITE" id="PS51752">
    <property type="entry name" value="JACALIN_LECTIN"/>
    <property type="match status" value="1"/>
</dbReference>
<keyword evidence="3" id="KW-1185">Reference proteome</keyword>
<sequence length="168" mass="18589">MESSSNLISTRDDVILGLHEPNTADFIGGRTGGNPFNDCSSWKGRDITAVRLGCSTVFLFYIQLKYGDTWAPQHGLQDGCDPESLYGVRSIQNVTYDLDPSEYVTSISGTSHPTRTYVQSITFRTNKRTLPRCGPEDGVKKTVNGSHLLYISGRKGCVIDGIELHWLQ</sequence>
<protein>
    <recommendedName>
        <fullName evidence="1">Jacalin-type lectin domain-containing protein</fullName>
    </recommendedName>
</protein>
<dbReference type="Proteomes" id="UP001186944">
    <property type="component" value="Unassembled WGS sequence"/>
</dbReference>
<evidence type="ECO:0000313" key="3">
    <source>
        <dbReference type="Proteomes" id="UP001186944"/>
    </source>
</evidence>
<dbReference type="AlphaFoldDB" id="A0AA88XPN8"/>
<dbReference type="SUPFAM" id="SSF51101">
    <property type="entry name" value="Mannose-binding lectins"/>
    <property type="match status" value="1"/>
</dbReference>
<comment type="caution">
    <text evidence="2">The sequence shown here is derived from an EMBL/GenBank/DDBJ whole genome shotgun (WGS) entry which is preliminary data.</text>
</comment>
<dbReference type="SMART" id="SM00915">
    <property type="entry name" value="Jacalin"/>
    <property type="match status" value="1"/>
</dbReference>
<feature type="domain" description="Jacalin-type lectin" evidence="1">
    <location>
        <begin position="21"/>
        <end position="168"/>
    </location>
</feature>
<dbReference type="InterPro" id="IPR036404">
    <property type="entry name" value="Jacalin-like_lectin_dom_sf"/>
</dbReference>
<reference evidence="2" key="1">
    <citation type="submission" date="2019-08" db="EMBL/GenBank/DDBJ databases">
        <title>The improved chromosome-level genome for the pearl oyster Pinctada fucata martensii using PacBio sequencing and Hi-C.</title>
        <authorList>
            <person name="Zheng Z."/>
        </authorList>
    </citation>
    <scope>NUCLEOTIDE SEQUENCE</scope>
    <source>
        <strain evidence="2">ZZ-2019</strain>
        <tissue evidence="2">Adductor muscle</tissue>
    </source>
</reference>
<accession>A0AA88XPN8</accession>
<evidence type="ECO:0000259" key="1">
    <source>
        <dbReference type="PROSITE" id="PS51752"/>
    </source>
</evidence>
<dbReference type="EMBL" id="VSWD01000013">
    <property type="protein sequence ID" value="KAK3085155.1"/>
    <property type="molecule type" value="Genomic_DNA"/>
</dbReference>
<dbReference type="InterPro" id="IPR001229">
    <property type="entry name" value="Jacalin-like_lectin_dom"/>
</dbReference>
<gene>
    <name evidence="2" type="ORF">FSP39_025149</name>
</gene>
<dbReference type="PANTHER" id="PTHR47293">
    <property type="entry name" value="JACALIN-RELATED LECTIN 3"/>
    <property type="match status" value="1"/>
</dbReference>
<proteinExistence type="predicted"/>
<organism evidence="2 3">
    <name type="scientific">Pinctada imbricata</name>
    <name type="common">Atlantic pearl-oyster</name>
    <name type="synonym">Pinctada martensii</name>
    <dbReference type="NCBI Taxonomy" id="66713"/>
    <lineage>
        <taxon>Eukaryota</taxon>
        <taxon>Metazoa</taxon>
        <taxon>Spiralia</taxon>
        <taxon>Lophotrochozoa</taxon>
        <taxon>Mollusca</taxon>
        <taxon>Bivalvia</taxon>
        <taxon>Autobranchia</taxon>
        <taxon>Pteriomorphia</taxon>
        <taxon>Pterioida</taxon>
        <taxon>Pterioidea</taxon>
        <taxon>Pteriidae</taxon>
        <taxon>Pinctada</taxon>
    </lineage>
</organism>
<dbReference type="PANTHER" id="PTHR47293:SF15">
    <property type="entry name" value="JACALIN-RELATED LECTIN 19"/>
    <property type="match status" value="1"/>
</dbReference>
<evidence type="ECO:0000313" key="2">
    <source>
        <dbReference type="EMBL" id="KAK3085155.1"/>
    </source>
</evidence>
<dbReference type="Gene3D" id="2.100.10.30">
    <property type="entry name" value="Jacalin-like lectin domain"/>
    <property type="match status" value="1"/>
</dbReference>